<protein>
    <submittedName>
        <fullName evidence="5">Peptidoglycan/xylan/chitin deacetylase, PgdA/CDA1 family</fullName>
    </submittedName>
</protein>
<dbReference type="CDD" id="cd10917">
    <property type="entry name" value="CE4_NodB_like_6s_7s"/>
    <property type="match status" value="1"/>
</dbReference>
<sequence length="258" mass="29765">MLKHSYIKWIFIVLIFGGFVTWFFDKIPLYVLISVLIFWLILTVWASFDMRMNYFVKTHSSNTKVNRNVIALTFDDGPTEITPEILNLLEKFNQKATFFCIGKQVEKYPEIAKRMVNEGHTIANHTWSHTNKMGFLPEKDVVNEIVSNQKTIKKATGKECHLFRPPFGVTNPNIAKACNKLNLLVIGWNIRSLDTVISSKTKILNRIIPRIKKGSVILLHDTSQKTADVLEQLLIDLKEKEFQSVPVDELLQIKAYKE</sequence>
<evidence type="ECO:0000256" key="1">
    <source>
        <dbReference type="ARBA" id="ARBA00022723"/>
    </source>
</evidence>
<dbReference type="RefSeq" id="WP_091100064.1">
    <property type="nucleotide sequence ID" value="NZ_FNXE01000029.1"/>
</dbReference>
<gene>
    <name evidence="5" type="ORF">SAMN02927937_02051</name>
</gene>
<dbReference type="GO" id="GO:0016810">
    <property type="term" value="F:hydrolase activity, acting on carbon-nitrogen (but not peptide) bonds"/>
    <property type="evidence" value="ECO:0007669"/>
    <property type="project" value="InterPro"/>
</dbReference>
<evidence type="ECO:0000256" key="3">
    <source>
        <dbReference type="SAM" id="Phobius"/>
    </source>
</evidence>
<dbReference type="Pfam" id="PF01522">
    <property type="entry name" value="Polysacc_deac_1"/>
    <property type="match status" value="1"/>
</dbReference>
<evidence type="ECO:0000256" key="2">
    <source>
        <dbReference type="ARBA" id="ARBA00022801"/>
    </source>
</evidence>
<feature type="domain" description="NodB homology" evidence="4">
    <location>
        <begin position="68"/>
        <end position="245"/>
    </location>
</feature>
<evidence type="ECO:0000313" key="6">
    <source>
        <dbReference type="Proteomes" id="UP000199634"/>
    </source>
</evidence>
<dbReference type="Gene3D" id="3.20.20.370">
    <property type="entry name" value="Glycoside hydrolase/deacetylase"/>
    <property type="match status" value="1"/>
</dbReference>
<dbReference type="PROSITE" id="PS51677">
    <property type="entry name" value="NODB"/>
    <property type="match status" value="1"/>
</dbReference>
<dbReference type="PANTHER" id="PTHR10587:SF133">
    <property type="entry name" value="CHITIN DEACETYLASE 1-RELATED"/>
    <property type="match status" value="1"/>
</dbReference>
<dbReference type="InterPro" id="IPR011330">
    <property type="entry name" value="Glyco_hydro/deAcase_b/a-brl"/>
</dbReference>
<dbReference type="SUPFAM" id="SSF88713">
    <property type="entry name" value="Glycoside hydrolase/deacetylase"/>
    <property type="match status" value="1"/>
</dbReference>
<dbReference type="EMBL" id="FNXE01000029">
    <property type="protein sequence ID" value="SEH90648.1"/>
    <property type="molecule type" value="Genomic_DNA"/>
</dbReference>
<dbReference type="InterPro" id="IPR002509">
    <property type="entry name" value="NODB_dom"/>
</dbReference>
<keyword evidence="2" id="KW-0378">Hydrolase</keyword>
<accession>A0A1H6LPR9</accession>
<dbReference type="AlphaFoldDB" id="A0A1H6LPR9"/>
<keyword evidence="6" id="KW-1185">Reference proteome</keyword>
<dbReference type="GO" id="GO:0005975">
    <property type="term" value="P:carbohydrate metabolic process"/>
    <property type="evidence" value="ECO:0007669"/>
    <property type="project" value="InterPro"/>
</dbReference>
<dbReference type="GO" id="GO:0016020">
    <property type="term" value="C:membrane"/>
    <property type="evidence" value="ECO:0007669"/>
    <property type="project" value="TreeGrafter"/>
</dbReference>
<name>A0A1H6LPR9_9FLAO</name>
<dbReference type="Proteomes" id="UP000199634">
    <property type="component" value="Unassembled WGS sequence"/>
</dbReference>
<dbReference type="STRING" id="1159016.SAMN02927937_02051"/>
<keyword evidence="3" id="KW-0472">Membrane</keyword>
<evidence type="ECO:0000259" key="4">
    <source>
        <dbReference type="PROSITE" id="PS51677"/>
    </source>
</evidence>
<dbReference type="OrthoDB" id="9812065at2"/>
<keyword evidence="1" id="KW-0479">Metal-binding</keyword>
<feature type="transmembrane region" description="Helical" evidence="3">
    <location>
        <begin position="30"/>
        <end position="48"/>
    </location>
</feature>
<proteinExistence type="predicted"/>
<dbReference type="GO" id="GO:0046872">
    <property type="term" value="F:metal ion binding"/>
    <property type="evidence" value="ECO:0007669"/>
    <property type="project" value="UniProtKB-KW"/>
</dbReference>
<organism evidence="5 6">
    <name type="scientific">Paenimyroides marinum</name>
    <dbReference type="NCBI Taxonomy" id="1159016"/>
    <lineage>
        <taxon>Bacteria</taxon>
        <taxon>Pseudomonadati</taxon>
        <taxon>Bacteroidota</taxon>
        <taxon>Flavobacteriia</taxon>
        <taxon>Flavobacteriales</taxon>
        <taxon>Flavobacteriaceae</taxon>
        <taxon>Paenimyroides</taxon>
    </lineage>
</organism>
<evidence type="ECO:0000313" key="5">
    <source>
        <dbReference type="EMBL" id="SEH90648.1"/>
    </source>
</evidence>
<keyword evidence="3" id="KW-1133">Transmembrane helix</keyword>
<feature type="transmembrane region" description="Helical" evidence="3">
    <location>
        <begin position="7"/>
        <end position="24"/>
    </location>
</feature>
<dbReference type="PANTHER" id="PTHR10587">
    <property type="entry name" value="GLYCOSYL TRANSFERASE-RELATED"/>
    <property type="match status" value="1"/>
</dbReference>
<dbReference type="InterPro" id="IPR050248">
    <property type="entry name" value="Polysacc_deacetylase_ArnD"/>
</dbReference>
<reference evidence="5 6" key="1">
    <citation type="submission" date="2016-10" db="EMBL/GenBank/DDBJ databases">
        <authorList>
            <person name="de Groot N.N."/>
        </authorList>
    </citation>
    <scope>NUCLEOTIDE SEQUENCE [LARGE SCALE GENOMIC DNA]</scope>
    <source>
        <strain evidence="5 6">CGMCC 1.10825</strain>
    </source>
</reference>
<keyword evidence="3" id="KW-0812">Transmembrane</keyword>